<dbReference type="GO" id="GO:0005794">
    <property type="term" value="C:Golgi apparatus"/>
    <property type="evidence" value="ECO:0007669"/>
    <property type="project" value="TreeGrafter"/>
</dbReference>
<evidence type="ECO:0000256" key="8">
    <source>
        <dbReference type="ARBA" id="ARBA00023315"/>
    </source>
</evidence>
<evidence type="ECO:0000256" key="1">
    <source>
        <dbReference type="ARBA" id="ARBA00004141"/>
    </source>
</evidence>
<proteinExistence type="inferred from homology"/>
<dbReference type="GO" id="GO:0006612">
    <property type="term" value="P:protein targeting to membrane"/>
    <property type="evidence" value="ECO:0007669"/>
    <property type="project" value="TreeGrafter"/>
</dbReference>
<keyword evidence="7" id="KW-0449">Lipoprotein</keyword>
<feature type="transmembrane region" description="Helical" evidence="10">
    <location>
        <begin position="91"/>
        <end position="115"/>
    </location>
</feature>
<reference evidence="12 13" key="1">
    <citation type="journal article" date="2013" name="BMC Genomics">
        <title>Genome sequencing and comparative genomics of honey bee microsporidia, Nosema apis reveal novel insights into host-parasite interactions.</title>
        <authorList>
            <person name="Chen Yp."/>
            <person name="Pettis J.S."/>
            <person name="Zhao Y."/>
            <person name="Liu X."/>
            <person name="Tallon L.J."/>
            <person name="Sadzewicz L.D."/>
            <person name="Li R."/>
            <person name="Zheng H."/>
            <person name="Huang S."/>
            <person name="Zhang X."/>
            <person name="Hamilton M.C."/>
            <person name="Pernal S.F."/>
            <person name="Melathopoulos A.P."/>
            <person name="Yan X."/>
            <person name="Evans J.D."/>
        </authorList>
    </citation>
    <scope>NUCLEOTIDE SEQUENCE [LARGE SCALE GENOMIC DNA]</scope>
    <source>
        <strain evidence="12 13">BRL 01</strain>
    </source>
</reference>
<evidence type="ECO:0000256" key="9">
    <source>
        <dbReference type="ARBA" id="ARBA00048048"/>
    </source>
</evidence>
<dbReference type="GO" id="GO:0016020">
    <property type="term" value="C:membrane"/>
    <property type="evidence" value="ECO:0007669"/>
    <property type="project" value="UniProtKB-SubCell"/>
</dbReference>
<keyword evidence="6" id="KW-0564">Palmitate</keyword>
<feature type="domain" description="Palmitoyltransferase DHHC" evidence="11">
    <location>
        <begin position="46"/>
        <end position="160"/>
    </location>
</feature>
<comment type="domain">
    <text evidence="10">The DHHC domain is required for palmitoyltransferase activity.</text>
</comment>
<dbReference type="GO" id="GO:0005783">
    <property type="term" value="C:endoplasmic reticulum"/>
    <property type="evidence" value="ECO:0007669"/>
    <property type="project" value="TreeGrafter"/>
</dbReference>
<feature type="transmembrane region" description="Helical" evidence="10">
    <location>
        <begin position="127"/>
        <end position="150"/>
    </location>
</feature>
<dbReference type="PANTHER" id="PTHR22883">
    <property type="entry name" value="ZINC FINGER DHHC DOMAIN CONTAINING PROTEIN"/>
    <property type="match status" value="1"/>
</dbReference>
<evidence type="ECO:0000256" key="7">
    <source>
        <dbReference type="ARBA" id="ARBA00023288"/>
    </source>
</evidence>
<dbReference type="GO" id="GO:0019706">
    <property type="term" value="F:protein-cysteine S-palmitoyltransferase activity"/>
    <property type="evidence" value="ECO:0007669"/>
    <property type="project" value="UniProtKB-EC"/>
</dbReference>
<dbReference type="EMBL" id="KE647145">
    <property type="protein sequence ID" value="EQB61373.1"/>
    <property type="molecule type" value="Genomic_DNA"/>
</dbReference>
<dbReference type="AlphaFoldDB" id="T0LAG8"/>
<dbReference type="HOGENOM" id="CLU_027721_3_0_1"/>
<evidence type="ECO:0000259" key="11">
    <source>
        <dbReference type="Pfam" id="PF01529"/>
    </source>
</evidence>
<evidence type="ECO:0000256" key="4">
    <source>
        <dbReference type="ARBA" id="ARBA00022989"/>
    </source>
</evidence>
<dbReference type="PROSITE" id="PS50216">
    <property type="entry name" value="DHHC"/>
    <property type="match status" value="1"/>
</dbReference>
<comment type="subcellular location">
    <subcellularLocation>
        <location evidence="1">Membrane</location>
        <topology evidence="1">Multi-pass membrane protein</topology>
    </subcellularLocation>
</comment>
<evidence type="ECO:0000256" key="3">
    <source>
        <dbReference type="ARBA" id="ARBA00022692"/>
    </source>
</evidence>
<dbReference type="Proteomes" id="UP000053780">
    <property type="component" value="Unassembled WGS sequence"/>
</dbReference>
<dbReference type="VEuPathDB" id="MicrosporidiaDB:NAPIS_ORF01050"/>
<evidence type="ECO:0000256" key="2">
    <source>
        <dbReference type="ARBA" id="ARBA00022679"/>
    </source>
</evidence>
<evidence type="ECO:0000256" key="5">
    <source>
        <dbReference type="ARBA" id="ARBA00023136"/>
    </source>
</evidence>
<keyword evidence="8 10" id="KW-0012">Acyltransferase</keyword>
<comment type="catalytic activity">
    <reaction evidence="9 10">
        <text>L-cysteinyl-[protein] + hexadecanoyl-CoA = S-hexadecanoyl-L-cysteinyl-[protein] + CoA</text>
        <dbReference type="Rhea" id="RHEA:36683"/>
        <dbReference type="Rhea" id="RHEA-COMP:10131"/>
        <dbReference type="Rhea" id="RHEA-COMP:11032"/>
        <dbReference type="ChEBI" id="CHEBI:29950"/>
        <dbReference type="ChEBI" id="CHEBI:57287"/>
        <dbReference type="ChEBI" id="CHEBI:57379"/>
        <dbReference type="ChEBI" id="CHEBI:74151"/>
        <dbReference type="EC" id="2.3.1.225"/>
    </reaction>
</comment>
<protein>
    <recommendedName>
        <fullName evidence="10">Palmitoyltransferase</fullName>
        <ecNumber evidence="10">2.3.1.225</ecNumber>
    </recommendedName>
</protein>
<keyword evidence="4 10" id="KW-1133">Transmembrane helix</keyword>
<evidence type="ECO:0000256" key="6">
    <source>
        <dbReference type="ARBA" id="ARBA00023139"/>
    </source>
</evidence>
<name>T0LAG8_9MICR</name>
<dbReference type="OrthoDB" id="9909019at2759"/>
<sequence>MKLIINEGCSTKEIFPHVPTENKKVKLKGINVFIQQEIIKHSVIQVKTCGICKTFKPPRAHHCKICNRCYLKYDHHCFFLDVCIGFHNYKYLFQFICANIIQSFYFIITISVQFNNPISTSIIVNNIIALSLELILLIIMIFMLSFHIYLITNNETTVEHEALNKYINGNTRFSEIFQEGPITQLSENKDRTILNPYNISPLENWKQVFGNNIIDWIKPDISSYGDGTSFIKNYKDYDMI</sequence>
<keyword evidence="3 10" id="KW-0812">Transmembrane</keyword>
<dbReference type="InterPro" id="IPR001594">
    <property type="entry name" value="Palmitoyltrfase_DHHC"/>
</dbReference>
<evidence type="ECO:0000313" key="13">
    <source>
        <dbReference type="Proteomes" id="UP000053780"/>
    </source>
</evidence>
<gene>
    <name evidence="12" type="ORF">NAPIS_ORF01050</name>
</gene>
<evidence type="ECO:0000256" key="10">
    <source>
        <dbReference type="RuleBase" id="RU079119"/>
    </source>
</evidence>
<keyword evidence="5 10" id="KW-0472">Membrane</keyword>
<dbReference type="InterPro" id="IPR039859">
    <property type="entry name" value="PFA4/ZDH16/20/ERF2-like"/>
</dbReference>
<accession>T0LAG8</accession>
<organism evidence="12 13">
    <name type="scientific">Vairimorpha apis BRL 01</name>
    <dbReference type="NCBI Taxonomy" id="1037528"/>
    <lineage>
        <taxon>Eukaryota</taxon>
        <taxon>Fungi</taxon>
        <taxon>Fungi incertae sedis</taxon>
        <taxon>Microsporidia</taxon>
        <taxon>Nosematidae</taxon>
        <taxon>Vairimorpha</taxon>
    </lineage>
</organism>
<evidence type="ECO:0000313" key="12">
    <source>
        <dbReference type="EMBL" id="EQB61373.1"/>
    </source>
</evidence>
<keyword evidence="2 10" id="KW-0808">Transferase</keyword>
<comment type="similarity">
    <text evidence="10">Belongs to the DHHC palmitoyltransferase family.</text>
</comment>
<keyword evidence="13" id="KW-1185">Reference proteome</keyword>
<dbReference type="EC" id="2.3.1.225" evidence="10"/>
<dbReference type="Pfam" id="PF01529">
    <property type="entry name" value="DHHC"/>
    <property type="match status" value="1"/>
</dbReference>
<dbReference type="PANTHER" id="PTHR22883:SF147">
    <property type="entry name" value="PALMITOYLTRANSFERASE"/>
    <property type="match status" value="1"/>
</dbReference>